<dbReference type="InterPro" id="IPR009045">
    <property type="entry name" value="Zn_M74/Hedgehog-like"/>
</dbReference>
<accession>I9DVM3</accession>
<organism evidence="2 3">
    <name type="scientific">Alishewanella agri BL06</name>
    <dbReference type="NCBI Taxonomy" id="1195246"/>
    <lineage>
        <taxon>Bacteria</taxon>
        <taxon>Pseudomonadati</taxon>
        <taxon>Pseudomonadota</taxon>
        <taxon>Gammaproteobacteria</taxon>
        <taxon>Alteromonadales</taxon>
        <taxon>Alteromonadaceae</taxon>
        <taxon>Alishewanella</taxon>
    </lineage>
</organism>
<keyword evidence="2" id="KW-0645">Protease</keyword>
<feature type="domain" description="D-alanyl-D-alanine carboxypeptidase-like core" evidence="1">
    <location>
        <begin position="26"/>
        <end position="181"/>
    </location>
</feature>
<dbReference type="Pfam" id="PF02557">
    <property type="entry name" value="VanY"/>
    <property type="match status" value="1"/>
</dbReference>
<dbReference type="eggNOG" id="COG1876">
    <property type="taxonomic scope" value="Bacteria"/>
</dbReference>
<dbReference type="PANTHER" id="PTHR34385:SF1">
    <property type="entry name" value="PEPTIDOGLYCAN L-ALANYL-D-GLUTAMATE ENDOPEPTIDASE CWLK"/>
    <property type="match status" value="1"/>
</dbReference>
<dbReference type="PANTHER" id="PTHR34385">
    <property type="entry name" value="D-ALANYL-D-ALANINE CARBOXYPEPTIDASE"/>
    <property type="match status" value="1"/>
</dbReference>
<dbReference type="CDD" id="cd14847">
    <property type="entry name" value="DD-carboxypeptidase_like"/>
    <property type="match status" value="1"/>
</dbReference>
<dbReference type="EMBL" id="AKKU01000003">
    <property type="protein sequence ID" value="EIW90190.1"/>
    <property type="molecule type" value="Genomic_DNA"/>
</dbReference>
<dbReference type="GO" id="GO:0006508">
    <property type="term" value="P:proteolysis"/>
    <property type="evidence" value="ECO:0007669"/>
    <property type="project" value="InterPro"/>
</dbReference>
<dbReference type="STRING" id="1195246.AGRI_02528"/>
<dbReference type="GO" id="GO:0004180">
    <property type="term" value="F:carboxypeptidase activity"/>
    <property type="evidence" value="ECO:0007669"/>
    <property type="project" value="UniProtKB-KW"/>
</dbReference>
<protein>
    <submittedName>
        <fullName evidence="2">Peptidase M15B and M15C, D,D-carboxypeptidase VanY/endolysin</fullName>
    </submittedName>
</protein>
<keyword evidence="2" id="KW-0121">Carboxypeptidase</keyword>
<dbReference type="PATRIC" id="fig|1195246.3.peg.493"/>
<dbReference type="Gene3D" id="3.30.1380.10">
    <property type="match status" value="1"/>
</dbReference>
<dbReference type="RefSeq" id="WP_008983451.1">
    <property type="nucleotide sequence ID" value="NZ_AKKU01000003.1"/>
</dbReference>
<evidence type="ECO:0000313" key="3">
    <source>
        <dbReference type="Proteomes" id="UP000035062"/>
    </source>
</evidence>
<keyword evidence="2" id="KW-0378">Hydrolase</keyword>
<sequence>MLSVKPDASLLTGLNQSPMQQVENNQWLHQEVIPAYRELQHAAASDGIQIRLVSGWRSFQRQATIWQAKCNGLRPVYDLTQQPVAITELSGLAKLEAILLYSALPGASRHHWGTDCDIFDAAAVPADYQVQLTAAEYAANGPFYRLNNWLQQHMTSFGFFRPYARYQGGIAAEPWHLSYRPLAEPCLQAFSPELLQHVLLTHPIAEQQQVLAALPTLFSKFVTNICKEQ</sequence>
<evidence type="ECO:0000313" key="2">
    <source>
        <dbReference type="EMBL" id="EIW90190.1"/>
    </source>
</evidence>
<dbReference type="AlphaFoldDB" id="I9DVM3"/>
<gene>
    <name evidence="2" type="ORF">AGRI_02528</name>
</gene>
<dbReference type="InterPro" id="IPR052179">
    <property type="entry name" value="DD-CPase-like"/>
</dbReference>
<comment type="caution">
    <text evidence="2">The sequence shown here is derived from an EMBL/GenBank/DDBJ whole genome shotgun (WGS) entry which is preliminary data.</text>
</comment>
<name>I9DVM3_9ALTE</name>
<reference evidence="2 3" key="1">
    <citation type="journal article" date="2012" name="J. Bacteriol.">
        <title>Genome Sequence of Pectin-Degrading Alishewanella agri, Isolated from Landfill Soil.</title>
        <authorList>
            <person name="Kim J."/>
            <person name="Jung J."/>
            <person name="Sung J.S."/>
            <person name="Chun J."/>
            <person name="Park W."/>
        </authorList>
    </citation>
    <scope>NUCLEOTIDE SEQUENCE [LARGE SCALE GENOMIC DNA]</scope>
    <source>
        <strain evidence="2 3">BL06</strain>
    </source>
</reference>
<dbReference type="SUPFAM" id="SSF55166">
    <property type="entry name" value="Hedgehog/DD-peptidase"/>
    <property type="match status" value="1"/>
</dbReference>
<dbReference type="InterPro" id="IPR003709">
    <property type="entry name" value="VanY-like_core_dom"/>
</dbReference>
<proteinExistence type="predicted"/>
<keyword evidence="3" id="KW-1185">Reference proteome</keyword>
<dbReference type="Proteomes" id="UP000035062">
    <property type="component" value="Unassembled WGS sequence"/>
</dbReference>
<evidence type="ECO:0000259" key="1">
    <source>
        <dbReference type="Pfam" id="PF02557"/>
    </source>
</evidence>